<keyword evidence="8 13" id="KW-0798">TonB box</keyword>
<comment type="subcellular location">
    <subcellularLocation>
        <location evidence="1 12">Cell outer membrane</location>
        <topology evidence="1 12">Multi-pass membrane protein</topology>
    </subcellularLocation>
</comment>
<dbReference type="SUPFAM" id="SSF56935">
    <property type="entry name" value="Porins"/>
    <property type="match status" value="1"/>
</dbReference>
<keyword evidence="5" id="KW-0410">Iron transport</keyword>
<proteinExistence type="inferred from homology"/>
<evidence type="ECO:0000256" key="5">
    <source>
        <dbReference type="ARBA" id="ARBA00022496"/>
    </source>
</evidence>
<keyword evidence="3 12" id="KW-0813">Transport</keyword>
<evidence type="ECO:0000256" key="9">
    <source>
        <dbReference type="ARBA" id="ARBA00023136"/>
    </source>
</evidence>
<dbReference type="PANTHER" id="PTHR32552">
    <property type="entry name" value="FERRICHROME IRON RECEPTOR-RELATED"/>
    <property type="match status" value="1"/>
</dbReference>
<evidence type="ECO:0000256" key="6">
    <source>
        <dbReference type="ARBA" id="ARBA00022692"/>
    </source>
</evidence>
<dbReference type="EMBL" id="BMCG01000002">
    <property type="protein sequence ID" value="GGC02539.1"/>
    <property type="molecule type" value="Genomic_DNA"/>
</dbReference>
<evidence type="ECO:0000256" key="7">
    <source>
        <dbReference type="ARBA" id="ARBA00023004"/>
    </source>
</evidence>
<accession>A0A8J2UJU7</accession>
<keyword evidence="9 12" id="KW-0472">Membrane</keyword>
<keyword evidence="16" id="KW-1185">Reference proteome</keyword>
<evidence type="ECO:0000256" key="11">
    <source>
        <dbReference type="ARBA" id="ARBA00023237"/>
    </source>
</evidence>
<dbReference type="Gene3D" id="2.170.130.10">
    <property type="entry name" value="TonB-dependent receptor, plug domain"/>
    <property type="match status" value="1"/>
</dbReference>
<dbReference type="AlphaFoldDB" id="A0A8J2UJU7"/>
<evidence type="ECO:0000259" key="14">
    <source>
        <dbReference type="SMART" id="SM00965"/>
    </source>
</evidence>
<dbReference type="Pfam" id="PF00593">
    <property type="entry name" value="TonB_dep_Rec_b-barrel"/>
    <property type="match status" value="1"/>
</dbReference>
<dbReference type="InterPro" id="IPR037066">
    <property type="entry name" value="Plug_dom_sf"/>
</dbReference>
<comment type="caution">
    <text evidence="15">The sequence shown here is derived from an EMBL/GenBank/DDBJ whole genome shotgun (WGS) entry which is preliminary data.</text>
</comment>
<evidence type="ECO:0000256" key="8">
    <source>
        <dbReference type="ARBA" id="ARBA00023077"/>
    </source>
</evidence>
<comment type="similarity">
    <text evidence="2 12 13">Belongs to the TonB-dependent receptor family.</text>
</comment>
<dbReference type="PROSITE" id="PS52016">
    <property type="entry name" value="TONB_DEPENDENT_REC_3"/>
    <property type="match status" value="1"/>
</dbReference>
<dbReference type="GO" id="GO:0009279">
    <property type="term" value="C:cell outer membrane"/>
    <property type="evidence" value="ECO:0007669"/>
    <property type="project" value="UniProtKB-SubCell"/>
</dbReference>
<dbReference type="Proteomes" id="UP000620266">
    <property type="component" value="Unassembled WGS sequence"/>
</dbReference>
<evidence type="ECO:0000256" key="13">
    <source>
        <dbReference type="RuleBase" id="RU003357"/>
    </source>
</evidence>
<sequence>MHHVQSRAIPRAFSMICRRRIMAVAVSHALLAIAAVGIAGQPLSAQAQPSAEQRRQYTIPAGSLESALVRFAQESGVMISYGAADVAGRQSPGVSGSYTAGEALRSLFRGTGLQPVAQPNGGYTLAPALPEEATLPAVQVSGAVVETDGTAEAGYRTNKVSGVGPWQGRSLQDTPYSVNVIPTELIENLQATTADQLYRVNPTTQLTWPQSQNDTPYVYMRGFLSTTPARNGLPGAMYGHGTSTEDVERIEILTGLSGFLYGTGNVGGLINYVSKRPTAERYNSITTGYTGGSNGYIHGDFGGPIDAEGRFGYRINAVVQDGETTINDFNIKKNFLSGAFDWKVTDKLLVQVDGSYRDYDSQRQAYWALVTGAVRPSADRLDPDKLWSQKWTFFDVESKRLGTNIKWEANDNVTLRASWLKRRDTRAYSFSTNTIQPDGSYNQSNVIAAPQDMQGEAWNAFADFSFNTGAISHKLTAGHLATRVTRYDHIDGSSTAPLRTGLSLDAPSYIDEPAWGSHGQLPNWNSSISRQNNWIIGDDITFNEQWSMLIGLNRSTIDNSSRSNPSDSWSSSYKESKTTPTISLLYKPVPYVTTYATYMESLEQGGVAADLYNGAPVTNAGQVMGPLVSKQVEVGAKASVGGMQLAGALFEIDKGLQYYDATVPTQPTYVQDGRQVHRGIELTATGKVSRDWTLVGGLTLLDAKVKEQKQNPALEGKRPTGTAKQFFKLYGEYQVPGVPGLTLSGGFNRVGAAWADTMNTDRLPSYTVFDVGARYVMAAAGYPLTLRLNVNNLTDKRYWVNNSFLGDARVIVLSANLKF</sequence>
<name>A0A8J2UJU7_9BURK</name>
<dbReference type="PANTHER" id="PTHR32552:SF82">
    <property type="entry name" value="FCUA PROTEIN"/>
    <property type="match status" value="1"/>
</dbReference>
<keyword evidence="4 12" id="KW-1134">Transmembrane beta strand</keyword>
<dbReference type="SMART" id="SM00965">
    <property type="entry name" value="STN"/>
    <property type="match status" value="1"/>
</dbReference>
<evidence type="ECO:0000256" key="2">
    <source>
        <dbReference type="ARBA" id="ARBA00009810"/>
    </source>
</evidence>
<dbReference type="GO" id="GO:0038023">
    <property type="term" value="F:signaling receptor activity"/>
    <property type="evidence" value="ECO:0007669"/>
    <property type="project" value="InterPro"/>
</dbReference>
<dbReference type="InterPro" id="IPR039426">
    <property type="entry name" value="TonB-dep_rcpt-like"/>
</dbReference>
<reference evidence="15" key="2">
    <citation type="submission" date="2020-09" db="EMBL/GenBank/DDBJ databases">
        <authorList>
            <person name="Sun Q."/>
            <person name="Sedlacek I."/>
        </authorList>
    </citation>
    <scope>NUCLEOTIDE SEQUENCE</scope>
    <source>
        <strain evidence="15">CCM 7086</strain>
    </source>
</reference>
<keyword evidence="5" id="KW-0406">Ion transport</keyword>
<dbReference type="InterPro" id="IPR011662">
    <property type="entry name" value="Secretin/TonB_short_N"/>
</dbReference>
<evidence type="ECO:0000256" key="10">
    <source>
        <dbReference type="ARBA" id="ARBA00023170"/>
    </source>
</evidence>
<protein>
    <submittedName>
        <fullName evidence="15">Ligand-gated channel</fullName>
    </submittedName>
</protein>
<evidence type="ECO:0000313" key="16">
    <source>
        <dbReference type="Proteomes" id="UP000620266"/>
    </source>
</evidence>
<keyword evidence="6 12" id="KW-0812">Transmembrane</keyword>
<dbReference type="InterPro" id="IPR012910">
    <property type="entry name" value="Plug_dom"/>
</dbReference>
<dbReference type="Pfam" id="PF07715">
    <property type="entry name" value="Plug"/>
    <property type="match status" value="1"/>
</dbReference>
<dbReference type="RefSeq" id="WP_188395074.1">
    <property type="nucleotide sequence ID" value="NZ_BMCG01000002.1"/>
</dbReference>
<evidence type="ECO:0000256" key="3">
    <source>
        <dbReference type="ARBA" id="ARBA00022448"/>
    </source>
</evidence>
<reference evidence="15" key="1">
    <citation type="journal article" date="2014" name="Int. J. Syst. Evol. Microbiol.">
        <title>Complete genome sequence of Corynebacterium casei LMG S-19264T (=DSM 44701T), isolated from a smear-ripened cheese.</title>
        <authorList>
            <consortium name="US DOE Joint Genome Institute (JGI-PGF)"/>
            <person name="Walter F."/>
            <person name="Albersmeier A."/>
            <person name="Kalinowski J."/>
            <person name="Ruckert C."/>
        </authorList>
    </citation>
    <scope>NUCLEOTIDE SEQUENCE</scope>
    <source>
        <strain evidence="15">CCM 7086</strain>
    </source>
</reference>
<gene>
    <name evidence="15" type="ORF">GCM10007205_09770</name>
</gene>
<keyword evidence="7" id="KW-0408">Iron</keyword>
<dbReference type="NCBIfam" id="TIGR01783">
    <property type="entry name" value="TonB-siderophor"/>
    <property type="match status" value="1"/>
</dbReference>
<dbReference type="CDD" id="cd01347">
    <property type="entry name" value="ligand_gated_channel"/>
    <property type="match status" value="1"/>
</dbReference>
<dbReference type="GO" id="GO:0015891">
    <property type="term" value="P:siderophore transport"/>
    <property type="evidence" value="ECO:0007669"/>
    <property type="project" value="InterPro"/>
</dbReference>
<dbReference type="InterPro" id="IPR010105">
    <property type="entry name" value="TonB_sidphr_rcpt"/>
</dbReference>
<feature type="domain" description="Secretin/TonB short N-terminal" evidence="14">
    <location>
        <begin position="77"/>
        <end position="128"/>
    </location>
</feature>
<evidence type="ECO:0000313" key="15">
    <source>
        <dbReference type="EMBL" id="GGC02539.1"/>
    </source>
</evidence>
<dbReference type="InterPro" id="IPR036942">
    <property type="entry name" value="Beta-barrel_TonB_sf"/>
</dbReference>
<dbReference type="InterPro" id="IPR000531">
    <property type="entry name" value="Beta-barrel_TonB"/>
</dbReference>
<dbReference type="Gene3D" id="3.55.50.30">
    <property type="match status" value="1"/>
</dbReference>
<dbReference type="GO" id="GO:0015344">
    <property type="term" value="F:siderophore uptake transmembrane transporter activity"/>
    <property type="evidence" value="ECO:0007669"/>
    <property type="project" value="TreeGrafter"/>
</dbReference>
<keyword evidence="11 12" id="KW-0998">Cell outer membrane</keyword>
<dbReference type="Pfam" id="PF07660">
    <property type="entry name" value="STN"/>
    <property type="match status" value="1"/>
</dbReference>
<dbReference type="Gene3D" id="2.40.170.20">
    <property type="entry name" value="TonB-dependent receptor, beta-barrel domain"/>
    <property type="match status" value="1"/>
</dbReference>
<keyword evidence="10" id="KW-0675">Receptor</keyword>
<organism evidence="15 16">
    <name type="scientific">Oxalicibacterium flavum</name>
    <dbReference type="NCBI Taxonomy" id="179467"/>
    <lineage>
        <taxon>Bacteria</taxon>
        <taxon>Pseudomonadati</taxon>
        <taxon>Pseudomonadota</taxon>
        <taxon>Betaproteobacteria</taxon>
        <taxon>Burkholderiales</taxon>
        <taxon>Oxalobacteraceae</taxon>
        <taxon>Oxalicibacterium</taxon>
    </lineage>
</organism>
<evidence type="ECO:0000256" key="1">
    <source>
        <dbReference type="ARBA" id="ARBA00004571"/>
    </source>
</evidence>
<evidence type="ECO:0000256" key="4">
    <source>
        <dbReference type="ARBA" id="ARBA00022452"/>
    </source>
</evidence>
<evidence type="ECO:0000256" key="12">
    <source>
        <dbReference type="PROSITE-ProRule" id="PRU01360"/>
    </source>
</evidence>